<organism evidence="2 3">
    <name type="scientific">Legionella cherrii</name>
    <dbReference type="NCBI Taxonomy" id="28084"/>
    <lineage>
        <taxon>Bacteria</taxon>
        <taxon>Pseudomonadati</taxon>
        <taxon>Pseudomonadota</taxon>
        <taxon>Gammaproteobacteria</taxon>
        <taxon>Legionellales</taxon>
        <taxon>Legionellaceae</taxon>
        <taxon>Legionella</taxon>
    </lineage>
</organism>
<feature type="compositionally biased region" description="Basic and acidic residues" evidence="1">
    <location>
        <begin position="1"/>
        <end position="22"/>
    </location>
</feature>
<evidence type="ECO:0008006" key="4">
    <source>
        <dbReference type="Google" id="ProtNLM"/>
    </source>
</evidence>
<dbReference type="EMBL" id="LR134173">
    <property type="protein sequence ID" value="VEB32720.1"/>
    <property type="molecule type" value="Genomic_DNA"/>
</dbReference>
<reference evidence="2 3" key="1">
    <citation type="submission" date="2018-12" db="EMBL/GenBank/DDBJ databases">
        <authorList>
            <consortium name="Pathogen Informatics"/>
        </authorList>
    </citation>
    <scope>NUCLEOTIDE SEQUENCE [LARGE SCALE GENOMIC DNA]</scope>
    <source>
        <strain evidence="2 3">NCTC11976</strain>
    </source>
</reference>
<accession>A0ABY6T3C5</accession>
<feature type="compositionally biased region" description="Basic and acidic residues" evidence="1">
    <location>
        <begin position="167"/>
        <end position="185"/>
    </location>
</feature>
<gene>
    <name evidence="2" type="ORF">NCTC11976_00105</name>
</gene>
<keyword evidence="3" id="KW-1185">Reference proteome</keyword>
<protein>
    <recommendedName>
        <fullName evidence="4">Substrate of the Dot/Icm secretion system</fullName>
    </recommendedName>
</protein>
<feature type="region of interest" description="Disordered" evidence="1">
    <location>
        <begin position="167"/>
        <end position="192"/>
    </location>
</feature>
<dbReference type="Proteomes" id="UP000277577">
    <property type="component" value="Chromosome"/>
</dbReference>
<sequence>MSTSEEEMRNRLLAEKTEEEREKKKHQLQELELEEQNRKKTIIKPEQMNKDWPKIVEEFKKQYGKEPDKNGALVFDSPEEVTKFFLAQATATPPREFHGVQLGQDGKPIDNHVYSCGSGHLFQGSLKEIQTQIKKALENDPENQKLKNGQAYIENLINPQKTIEMRRNISDLRDSKEETLHESHKNSMSSTL</sequence>
<evidence type="ECO:0000313" key="2">
    <source>
        <dbReference type="EMBL" id="VEB32720.1"/>
    </source>
</evidence>
<evidence type="ECO:0000313" key="3">
    <source>
        <dbReference type="Proteomes" id="UP000277577"/>
    </source>
</evidence>
<dbReference type="RefSeq" id="WP_028380860.1">
    <property type="nucleotide sequence ID" value="NZ_CAAAIT010000003.1"/>
</dbReference>
<feature type="region of interest" description="Disordered" evidence="1">
    <location>
        <begin position="1"/>
        <end position="28"/>
    </location>
</feature>
<evidence type="ECO:0000256" key="1">
    <source>
        <dbReference type="SAM" id="MobiDB-lite"/>
    </source>
</evidence>
<name>A0ABY6T3C5_9GAMM</name>
<proteinExistence type="predicted"/>